<name>A0A179F8G3_METCM</name>
<organism evidence="1 2">
    <name type="scientific">Pochonia chlamydosporia 170</name>
    <dbReference type="NCBI Taxonomy" id="1380566"/>
    <lineage>
        <taxon>Eukaryota</taxon>
        <taxon>Fungi</taxon>
        <taxon>Dikarya</taxon>
        <taxon>Ascomycota</taxon>
        <taxon>Pezizomycotina</taxon>
        <taxon>Sordariomycetes</taxon>
        <taxon>Hypocreomycetidae</taxon>
        <taxon>Hypocreales</taxon>
        <taxon>Clavicipitaceae</taxon>
        <taxon>Pochonia</taxon>
    </lineage>
</organism>
<evidence type="ECO:0000313" key="1">
    <source>
        <dbReference type="EMBL" id="OAQ61726.1"/>
    </source>
</evidence>
<evidence type="ECO:0000313" key="2">
    <source>
        <dbReference type="Proteomes" id="UP000078397"/>
    </source>
</evidence>
<keyword evidence="2" id="KW-1185">Reference proteome</keyword>
<proteinExistence type="predicted"/>
<dbReference type="RefSeq" id="XP_018139430.1">
    <property type="nucleotide sequence ID" value="XM_018292385.1"/>
</dbReference>
<dbReference type="OrthoDB" id="4499271at2759"/>
<dbReference type="GeneID" id="28856379"/>
<dbReference type="Proteomes" id="UP000078397">
    <property type="component" value="Unassembled WGS sequence"/>
</dbReference>
<protein>
    <submittedName>
        <fullName evidence="1">Thioredoxin reductase</fullName>
    </submittedName>
</protein>
<accession>A0A179F8G3</accession>
<sequence>MADVLEALIASLVESLNSDGLPCILWGQCLLNIHGISSPINSIDFIVPTGLINEADKSLSKFPGLHACTKQPSCPWSPKKRKAEEPVIHMHLDDPNVTVALYAHCRILWFIPELGNHLTLDEQHTYLLPHLTVASNSEALPPHRPGRGSGFFTTSEYPVIVPRLHLLMETFMRLYLRDSKKREGAYAIDMMERLIPCMNDADLPGSSEIPERIKKHYEALERGDRLGVGRGS</sequence>
<dbReference type="EMBL" id="LSBJ02000007">
    <property type="protein sequence ID" value="OAQ61726.1"/>
    <property type="molecule type" value="Genomic_DNA"/>
</dbReference>
<dbReference type="AlphaFoldDB" id="A0A179F8G3"/>
<comment type="caution">
    <text evidence="1">The sequence shown here is derived from an EMBL/GenBank/DDBJ whole genome shotgun (WGS) entry which is preliminary data.</text>
</comment>
<gene>
    <name evidence="1" type="ORF">VFPPC_14617</name>
</gene>
<reference evidence="1 2" key="1">
    <citation type="journal article" date="2016" name="PLoS Pathog.">
        <title>Biosynthesis of antibiotic leucinostatins in bio-control fungus Purpureocillium lilacinum and their inhibition on phytophthora revealed by genome mining.</title>
        <authorList>
            <person name="Wang G."/>
            <person name="Liu Z."/>
            <person name="Lin R."/>
            <person name="Li E."/>
            <person name="Mao Z."/>
            <person name="Ling J."/>
            <person name="Yang Y."/>
            <person name="Yin W.B."/>
            <person name="Xie B."/>
        </authorList>
    </citation>
    <scope>NUCLEOTIDE SEQUENCE [LARGE SCALE GENOMIC DNA]</scope>
    <source>
        <strain evidence="1">170</strain>
    </source>
</reference>
<dbReference type="KEGG" id="pchm:VFPPC_14617"/>